<feature type="compositionally biased region" description="Polar residues" evidence="17">
    <location>
        <begin position="311"/>
        <end position="321"/>
    </location>
</feature>
<accession>A0A9Q1DZP8</accession>
<evidence type="ECO:0000256" key="8">
    <source>
        <dbReference type="ARBA" id="ARBA00022912"/>
    </source>
</evidence>
<feature type="binding site" evidence="13">
    <location>
        <position position="527"/>
    </location>
    <ligand>
        <name>substrate</name>
    </ligand>
</feature>
<evidence type="ECO:0000259" key="18">
    <source>
        <dbReference type="PROSITE" id="PS50206"/>
    </source>
</evidence>
<comment type="catalytic activity">
    <reaction evidence="1 15">
        <text>(2R)-3-phospho-glyceroyl phosphate = (2R)-2,3-bisphosphoglycerate + H(+)</text>
        <dbReference type="Rhea" id="RHEA:17765"/>
        <dbReference type="ChEBI" id="CHEBI:15378"/>
        <dbReference type="ChEBI" id="CHEBI:57604"/>
        <dbReference type="ChEBI" id="CHEBI:58248"/>
        <dbReference type="EC" id="5.4.2.4"/>
    </reaction>
</comment>
<dbReference type="SUPFAM" id="SSF52821">
    <property type="entry name" value="Rhodanese/Cell cycle control phosphatase"/>
    <property type="match status" value="1"/>
</dbReference>
<dbReference type="Proteomes" id="UP001152803">
    <property type="component" value="Unassembled WGS sequence"/>
</dbReference>
<feature type="binding site" evidence="13">
    <location>
        <begin position="516"/>
        <end position="519"/>
    </location>
    <ligand>
        <name>substrate</name>
    </ligand>
</feature>
<gene>
    <name evidence="19" type="ORF">COCON_G00035560</name>
</gene>
<keyword evidence="5 16" id="KW-0132">Cell division</keyword>
<keyword evidence="7 16" id="KW-0378">Hydrolase</keyword>
<feature type="region of interest" description="Disordered" evidence="17">
    <location>
        <begin position="59"/>
        <end position="170"/>
    </location>
</feature>
<evidence type="ECO:0000256" key="13">
    <source>
        <dbReference type="PIRSR" id="PIRSR613078-2"/>
    </source>
</evidence>
<sequence>MEISQIHASPEADICSPQNISTAWSLSPDPGPSSDSELSFYLDNLHCQEGCTPRRKLLLTPELLTPSPNQNREVSQEMTTPTGSDKTTAEGEVGKRKGSGSQRGSDPKMDQNAWKVQGTSEDRDRDANKENKRLRVKLSSRFAGSTALQGLARGRGQRQSPEASRDPGKERWTELATLLPGQWAQSRHRLHPLDIPDSVDEDTNLIGDYSKPHLFPVERGEHLDLQYISAQTVASLLSENYQGVVESYLIIDCRYPYEFKGGHIKGAVNFHSEMQLQEALFQDTVIFQKSPRTMSPSSLSTAASLSDAGSPSQWGAFQEQISQGSTSESGSSPDGPSPRKLIVFHCEFSTERGPRLYRNLRKLDRSLNVYPQLFYPELYVLEGGYKEFFSQFPGLCEPSGYVPMLHRDFREQLCSFRKYSRHTGLFRMAAYKLVLIRHGESCWNQENRFCGWFDADLSETGAQEAKRGGDALKEAGYEFDICYTSVLKRAIRTLWIVLDGIDQMWLPVHRTWRLNERHYGGLTGLNKAETAAKHGEAQVKIWRRSYDTPPAPMDADHDYYTNISKDRRYADLTEEQLPSCESLKDTIARALPFWNEEIVPQIKEGKRVLIAAHGNSLRGIVKHLEGMSEEAIMELNLPTGIPILYELDKNLKPVKPMQFLGDEETVRKAMEAVAAQGKAKK</sequence>
<dbReference type="Pfam" id="PF00300">
    <property type="entry name" value="His_Phos_1"/>
    <property type="match status" value="2"/>
</dbReference>
<reference evidence="19" key="1">
    <citation type="journal article" date="2023" name="Science">
        <title>Genome structures resolve the early diversification of teleost fishes.</title>
        <authorList>
            <person name="Parey E."/>
            <person name="Louis A."/>
            <person name="Montfort J."/>
            <person name="Bouchez O."/>
            <person name="Roques C."/>
            <person name="Iampietro C."/>
            <person name="Lluch J."/>
            <person name="Castinel A."/>
            <person name="Donnadieu C."/>
            <person name="Desvignes T."/>
            <person name="Floi Bucao C."/>
            <person name="Jouanno E."/>
            <person name="Wen M."/>
            <person name="Mejri S."/>
            <person name="Dirks R."/>
            <person name="Jansen H."/>
            <person name="Henkel C."/>
            <person name="Chen W.J."/>
            <person name="Zahm M."/>
            <person name="Cabau C."/>
            <person name="Klopp C."/>
            <person name="Thompson A.W."/>
            <person name="Robinson-Rechavi M."/>
            <person name="Braasch I."/>
            <person name="Lecointre G."/>
            <person name="Bobe J."/>
            <person name="Postlethwait J.H."/>
            <person name="Berthelot C."/>
            <person name="Roest Crollius H."/>
            <person name="Guiguen Y."/>
        </authorList>
    </citation>
    <scope>NUCLEOTIDE SEQUENCE</scope>
    <source>
        <strain evidence="19">Concon-B</strain>
    </source>
</reference>
<dbReference type="NCBIfam" id="NF010713">
    <property type="entry name" value="PRK14115.1"/>
    <property type="match status" value="1"/>
</dbReference>
<protein>
    <recommendedName>
        <fullName evidence="15 16">Multifunctional fusion protein</fullName>
    </recommendedName>
    <domain>
        <recommendedName>
            <fullName evidence="15">Phosphoglycerate mutase</fullName>
            <ecNumber evidence="15">5.4.2.11</ecNumber>
            <ecNumber evidence="15">5.4.2.4</ecNumber>
        </recommendedName>
    </domain>
    <domain>
        <recommendedName>
            <fullName evidence="16">M-phase inducer phosphatase</fullName>
            <ecNumber evidence="16">3.1.3.48</ecNumber>
        </recommendedName>
    </domain>
</protein>
<evidence type="ECO:0000256" key="5">
    <source>
        <dbReference type="ARBA" id="ARBA00022618"/>
    </source>
</evidence>
<dbReference type="GO" id="GO:0004725">
    <property type="term" value="F:protein tyrosine phosphatase activity"/>
    <property type="evidence" value="ECO:0007669"/>
    <property type="project" value="UniProtKB-UniRule"/>
</dbReference>
<feature type="active site" description="Tele-phosphohistidine intermediate" evidence="12">
    <location>
        <position position="438"/>
    </location>
</feature>
<dbReference type="InterPro" id="IPR001763">
    <property type="entry name" value="Rhodanese-like_dom"/>
</dbReference>
<feature type="binding site" evidence="13">
    <location>
        <begin position="437"/>
        <end position="444"/>
    </location>
    <ligand>
        <name>substrate</name>
    </ligand>
</feature>
<keyword evidence="20" id="KW-1185">Reference proteome</keyword>
<keyword evidence="8 16" id="KW-0904">Protein phosphatase</keyword>
<feature type="compositionally biased region" description="Polar residues" evidence="17">
    <location>
        <begin position="67"/>
        <end position="86"/>
    </location>
</feature>
<evidence type="ECO:0000256" key="6">
    <source>
        <dbReference type="ARBA" id="ARBA00022776"/>
    </source>
</evidence>
<feature type="compositionally biased region" description="Low complexity" evidence="17">
    <location>
        <begin position="25"/>
        <end position="37"/>
    </location>
</feature>
<evidence type="ECO:0000256" key="11">
    <source>
        <dbReference type="ARBA" id="ARBA00023306"/>
    </source>
</evidence>
<dbReference type="GO" id="GO:0051301">
    <property type="term" value="P:cell division"/>
    <property type="evidence" value="ECO:0007669"/>
    <property type="project" value="UniProtKB-UniRule"/>
</dbReference>
<dbReference type="CDD" id="cd01530">
    <property type="entry name" value="Cdc25"/>
    <property type="match status" value="1"/>
</dbReference>
<dbReference type="InterPro" id="IPR029033">
    <property type="entry name" value="His_PPase_superfam"/>
</dbReference>
<dbReference type="Gene3D" id="3.40.250.10">
    <property type="entry name" value="Rhodanese-like domain"/>
    <property type="match status" value="1"/>
</dbReference>
<dbReference type="PRINTS" id="PR00716">
    <property type="entry name" value="MPIPHPHTASE"/>
</dbReference>
<keyword evidence="4" id="KW-0597">Phosphoprotein</keyword>
<dbReference type="InterPro" id="IPR013078">
    <property type="entry name" value="His_Pase_superF_clade-1"/>
</dbReference>
<feature type="site" description="Transition state stabilizer" evidence="14">
    <location>
        <position position="613"/>
    </location>
</feature>
<feature type="binding site" evidence="13">
    <location>
        <position position="489"/>
    </location>
    <ligand>
        <name>substrate</name>
    </ligand>
</feature>
<dbReference type="GO" id="GO:1902751">
    <property type="term" value="P:positive regulation of cell cycle G2/M phase transition"/>
    <property type="evidence" value="ECO:0007669"/>
    <property type="project" value="InterPro"/>
</dbReference>
<dbReference type="HAMAP" id="MF_01039">
    <property type="entry name" value="PGAM_GpmA"/>
    <property type="match status" value="1"/>
</dbReference>
<dbReference type="GO" id="GO:0004082">
    <property type="term" value="F:bisphosphoglycerate mutase activity"/>
    <property type="evidence" value="ECO:0007669"/>
    <property type="project" value="UniProtKB-EC"/>
</dbReference>
<dbReference type="NCBIfam" id="TIGR01258">
    <property type="entry name" value="pgm_1"/>
    <property type="match status" value="1"/>
</dbReference>
<evidence type="ECO:0000256" key="17">
    <source>
        <dbReference type="SAM" id="MobiDB-lite"/>
    </source>
</evidence>
<keyword evidence="6 16" id="KW-0498">Mitosis</keyword>
<evidence type="ECO:0000256" key="12">
    <source>
        <dbReference type="PIRSR" id="PIRSR613078-1"/>
    </source>
</evidence>
<name>A0A9Q1DZP8_CONCO</name>
<evidence type="ECO:0000256" key="15">
    <source>
        <dbReference type="RuleBase" id="RU004511"/>
    </source>
</evidence>
<organism evidence="19 20">
    <name type="scientific">Conger conger</name>
    <name type="common">Conger eel</name>
    <name type="synonym">Muraena conger</name>
    <dbReference type="NCBI Taxonomy" id="82655"/>
    <lineage>
        <taxon>Eukaryota</taxon>
        <taxon>Metazoa</taxon>
        <taxon>Chordata</taxon>
        <taxon>Craniata</taxon>
        <taxon>Vertebrata</taxon>
        <taxon>Euteleostomi</taxon>
        <taxon>Actinopterygii</taxon>
        <taxon>Neopterygii</taxon>
        <taxon>Teleostei</taxon>
        <taxon>Anguilliformes</taxon>
        <taxon>Congridae</taxon>
        <taxon>Conger</taxon>
    </lineage>
</organism>
<feature type="compositionally biased region" description="Low complexity" evidence="17">
    <location>
        <begin position="298"/>
        <end position="310"/>
    </location>
</feature>
<evidence type="ECO:0000313" key="19">
    <source>
        <dbReference type="EMBL" id="KAJ8284706.1"/>
    </source>
</evidence>
<comment type="similarity">
    <text evidence="3 16">Belongs to the MPI phosphatase family.</text>
</comment>
<feature type="binding site" evidence="13">
    <location>
        <begin position="614"/>
        <end position="615"/>
    </location>
    <ligand>
        <name>substrate</name>
    </ligand>
</feature>
<evidence type="ECO:0000256" key="1">
    <source>
        <dbReference type="ARBA" id="ARBA00000505"/>
    </source>
</evidence>
<evidence type="ECO:0000256" key="9">
    <source>
        <dbReference type="ARBA" id="ARBA00023152"/>
    </source>
</evidence>
<evidence type="ECO:0000256" key="4">
    <source>
        <dbReference type="ARBA" id="ARBA00022553"/>
    </source>
</evidence>
<dbReference type="AlphaFoldDB" id="A0A9Q1DZP8"/>
<feature type="region of interest" description="Disordered" evidence="17">
    <location>
        <begin position="298"/>
        <end position="336"/>
    </location>
</feature>
<comment type="caution">
    <text evidence="19">The sequence shown here is derived from an EMBL/GenBank/DDBJ whole genome shotgun (WGS) entry which is preliminary data.</text>
</comment>
<evidence type="ECO:0000256" key="10">
    <source>
        <dbReference type="ARBA" id="ARBA00023235"/>
    </source>
</evidence>
<dbReference type="EC" id="5.4.2.11" evidence="15"/>
<dbReference type="PROSITE" id="PS00175">
    <property type="entry name" value="PG_MUTASE"/>
    <property type="match status" value="1"/>
</dbReference>
<dbReference type="Gene3D" id="3.40.50.1240">
    <property type="entry name" value="Phosphoglycerate mutase-like"/>
    <property type="match status" value="1"/>
</dbReference>
<feature type="compositionally biased region" description="Basic and acidic residues" evidence="17">
    <location>
        <begin position="120"/>
        <end position="133"/>
    </location>
</feature>
<comment type="similarity">
    <text evidence="2 15">Belongs to the phosphoglycerate mutase family. BPG-dependent PGAM subfamily.</text>
</comment>
<dbReference type="EC" id="5.4.2.4" evidence="15"/>
<feature type="compositionally biased region" description="Low complexity" evidence="17">
    <location>
        <begin position="322"/>
        <end position="334"/>
    </location>
</feature>
<dbReference type="InterPro" id="IPR036873">
    <property type="entry name" value="Rhodanese-like_dom_sf"/>
</dbReference>
<feature type="domain" description="Rhodanese" evidence="18">
    <location>
        <begin position="244"/>
        <end position="397"/>
    </location>
</feature>
<dbReference type="EC" id="3.1.3.48" evidence="16"/>
<dbReference type="OrthoDB" id="354304at2759"/>
<dbReference type="SUPFAM" id="SSF53254">
    <property type="entry name" value="Phosphoglycerate mutase-like"/>
    <property type="match status" value="1"/>
</dbReference>
<proteinExistence type="inferred from homology"/>
<dbReference type="Pfam" id="PF00581">
    <property type="entry name" value="Rhodanese"/>
    <property type="match status" value="1"/>
</dbReference>
<feature type="active site" description="Proton donor/acceptor" evidence="12">
    <location>
        <position position="516"/>
    </location>
</feature>
<dbReference type="SMART" id="SM00855">
    <property type="entry name" value="PGAM"/>
    <property type="match status" value="1"/>
</dbReference>
<evidence type="ECO:0000256" key="14">
    <source>
        <dbReference type="PIRSR" id="PIRSR613078-3"/>
    </source>
</evidence>
<keyword evidence="11 16" id="KW-0131">Cell cycle</keyword>
<evidence type="ECO:0000256" key="2">
    <source>
        <dbReference type="ARBA" id="ARBA00006717"/>
    </source>
</evidence>
<dbReference type="InterPro" id="IPR001345">
    <property type="entry name" value="PG/BPGM_mutase_AS"/>
</dbReference>
<evidence type="ECO:0000256" key="7">
    <source>
        <dbReference type="ARBA" id="ARBA00022801"/>
    </source>
</evidence>
<dbReference type="InterPro" id="IPR005952">
    <property type="entry name" value="Phosphogly_mut1"/>
</dbReference>
<comment type="catalytic activity">
    <reaction evidence="15">
        <text>(2R)-2-phosphoglycerate = (2R)-3-phosphoglycerate</text>
        <dbReference type="Rhea" id="RHEA:15901"/>
        <dbReference type="ChEBI" id="CHEBI:58272"/>
        <dbReference type="ChEBI" id="CHEBI:58289"/>
        <dbReference type="EC" id="5.4.2.11"/>
    </reaction>
</comment>
<keyword evidence="10 15" id="KW-0413">Isomerase</keyword>
<evidence type="ECO:0000256" key="16">
    <source>
        <dbReference type="RuleBase" id="RU368028"/>
    </source>
</evidence>
<dbReference type="CDD" id="cd07067">
    <property type="entry name" value="HP_PGM_like"/>
    <property type="match status" value="1"/>
</dbReference>
<evidence type="ECO:0000313" key="20">
    <source>
        <dbReference type="Proteomes" id="UP001152803"/>
    </source>
</evidence>
<comment type="function">
    <text evidence="16">Tyrosine protein phosphatase which functions as a dosage-dependent inducer of mitotic progression.</text>
</comment>
<dbReference type="EMBL" id="JAFJMO010000002">
    <property type="protein sequence ID" value="KAJ8284706.1"/>
    <property type="molecule type" value="Genomic_DNA"/>
</dbReference>
<dbReference type="PANTHER" id="PTHR11931">
    <property type="entry name" value="PHOSPHOGLYCERATE MUTASE"/>
    <property type="match status" value="1"/>
</dbReference>
<dbReference type="FunFam" id="3.40.50.1240:FF:000007">
    <property type="entry name" value="Phosphoglycerate mutase"/>
    <property type="match status" value="1"/>
</dbReference>
<dbReference type="GO" id="GO:0004619">
    <property type="term" value="F:phosphoglycerate mutase activity"/>
    <property type="evidence" value="ECO:0007669"/>
    <property type="project" value="UniProtKB-EC"/>
</dbReference>
<comment type="catalytic activity">
    <reaction evidence="16">
        <text>O-phospho-L-tyrosyl-[protein] + H2O = L-tyrosyl-[protein] + phosphate</text>
        <dbReference type="Rhea" id="RHEA:10684"/>
        <dbReference type="Rhea" id="RHEA-COMP:10136"/>
        <dbReference type="Rhea" id="RHEA-COMP:20101"/>
        <dbReference type="ChEBI" id="CHEBI:15377"/>
        <dbReference type="ChEBI" id="CHEBI:43474"/>
        <dbReference type="ChEBI" id="CHEBI:46858"/>
        <dbReference type="ChEBI" id="CHEBI:61978"/>
        <dbReference type="EC" id="3.1.3.48"/>
    </reaction>
</comment>
<feature type="region of interest" description="Disordered" evidence="17">
    <location>
        <begin position="1"/>
        <end position="37"/>
    </location>
</feature>
<keyword evidence="9 15" id="KW-0324">Glycolysis</keyword>
<feature type="binding site" evidence="13">
    <location>
        <begin position="543"/>
        <end position="544"/>
    </location>
    <ligand>
        <name>substrate</name>
    </ligand>
</feature>
<dbReference type="GO" id="GO:0006096">
    <property type="term" value="P:glycolytic process"/>
    <property type="evidence" value="ECO:0007669"/>
    <property type="project" value="UniProtKB-KW"/>
</dbReference>
<dbReference type="SMART" id="SM00450">
    <property type="entry name" value="RHOD"/>
    <property type="match status" value="1"/>
</dbReference>
<dbReference type="PROSITE" id="PS50206">
    <property type="entry name" value="RHODANESE_3"/>
    <property type="match status" value="1"/>
</dbReference>
<evidence type="ECO:0000256" key="3">
    <source>
        <dbReference type="ARBA" id="ARBA00011065"/>
    </source>
</evidence>
<dbReference type="InterPro" id="IPR000751">
    <property type="entry name" value="MPI_Phosphatase"/>
</dbReference>